<reference evidence="2 3" key="1">
    <citation type="journal article" date="2017" name="Int. J. Parasitol.">
        <title>The genome of the protozoan parasite Cystoisospora suis and a reverse vaccinology approach to identify vaccine candidates.</title>
        <authorList>
            <person name="Palmieri N."/>
            <person name="Shrestha A."/>
            <person name="Ruttkowski B."/>
            <person name="Beck T."/>
            <person name="Vogl C."/>
            <person name="Tomley F."/>
            <person name="Blake D.P."/>
            <person name="Joachim A."/>
        </authorList>
    </citation>
    <scope>NUCLEOTIDE SEQUENCE [LARGE SCALE GENOMIC DNA]</scope>
    <source>
        <strain evidence="2 3">Wien I</strain>
    </source>
</reference>
<evidence type="ECO:0000313" key="2">
    <source>
        <dbReference type="EMBL" id="PHJ25214.1"/>
    </source>
</evidence>
<dbReference type="OrthoDB" id="331343at2759"/>
<gene>
    <name evidence="2" type="ORF">CSUI_000933</name>
</gene>
<dbReference type="Proteomes" id="UP000221165">
    <property type="component" value="Unassembled WGS sequence"/>
</dbReference>
<keyword evidence="3" id="KW-1185">Reference proteome</keyword>
<name>A0A2C6LEL9_9APIC</name>
<dbReference type="GeneID" id="94424351"/>
<feature type="coiled-coil region" evidence="1">
    <location>
        <begin position="86"/>
        <end position="130"/>
    </location>
</feature>
<dbReference type="PROSITE" id="PS51257">
    <property type="entry name" value="PROKAR_LIPOPROTEIN"/>
    <property type="match status" value="1"/>
</dbReference>
<evidence type="ECO:0000256" key="1">
    <source>
        <dbReference type="SAM" id="Coils"/>
    </source>
</evidence>
<dbReference type="EMBL" id="MIGC01000368">
    <property type="protein sequence ID" value="PHJ25214.1"/>
    <property type="molecule type" value="Genomic_DNA"/>
</dbReference>
<dbReference type="RefSeq" id="XP_067926886.1">
    <property type="nucleotide sequence ID" value="XM_068061140.1"/>
</dbReference>
<protein>
    <submittedName>
        <fullName evidence="2">Awp1</fullName>
    </submittedName>
</protein>
<accession>A0A2C6LEL9</accession>
<sequence>MLATRKALRGVSSSSSSFAFSLSSSSCLSPQVASFALRLFRALEKWTSHQDACGLAVNSLLNLLIQQQYLQGDYLITLQTWPEARRLTLEGHARRMEKEREKVSEEESSLDQTIQGLEEISKELQAFQAKREGRCEGKECSLAQTSSRSIQSISKASSGVQTPGHSSEDCFVMELANFTERAIEVYRQQLELQRRLNHLIASLSPFDRDEMERILAIYMDRPCELAIANERKGLVGDLKKRLRLSSSLI</sequence>
<evidence type="ECO:0000313" key="3">
    <source>
        <dbReference type="Proteomes" id="UP000221165"/>
    </source>
</evidence>
<dbReference type="VEuPathDB" id="ToxoDB:CSUI_000933"/>
<organism evidence="2 3">
    <name type="scientific">Cystoisospora suis</name>
    <dbReference type="NCBI Taxonomy" id="483139"/>
    <lineage>
        <taxon>Eukaryota</taxon>
        <taxon>Sar</taxon>
        <taxon>Alveolata</taxon>
        <taxon>Apicomplexa</taxon>
        <taxon>Conoidasida</taxon>
        <taxon>Coccidia</taxon>
        <taxon>Eucoccidiorida</taxon>
        <taxon>Eimeriorina</taxon>
        <taxon>Sarcocystidae</taxon>
        <taxon>Cystoisospora</taxon>
    </lineage>
</organism>
<keyword evidence="1" id="KW-0175">Coiled coil</keyword>
<dbReference type="AlphaFoldDB" id="A0A2C6LEL9"/>
<proteinExistence type="predicted"/>
<comment type="caution">
    <text evidence="2">The sequence shown here is derived from an EMBL/GenBank/DDBJ whole genome shotgun (WGS) entry which is preliminary data.</text>
</comment>